<name>A0ABV6B939_9DEIO</name>
<dbReference type="PANTHER" id="PTHR43080">
    <property type="entry name" value="CBS DOMAIN-CONTAINING PROTEIN CBSX3, MITOCHONDRIAL"/>
    <property type="match status" value="1"/>
</dbReference>
<dbReference type="PROSITE" id="PS51371">
    <property type="entry name" value="CBS"/>
    <property type="match status" value="2"/>
</dbReference>
<comment type="caution">
    <text evidence="4">The sequence shown here is derived from an EMBL/GenBank/DDBJ whole genome shotgun (WGS) entry which is preliminary data.</text>
</comment>
<accession>A0ABV6B939</accession>
<dbReference type="SMART" id="SM00116">
    <property type="entry name" value="CBS"/>
    <property type="match status" value="2"/>
</dbReference>
<keyword evidence="1 2" id="KW-0129">CBS domain</keyword>
<evidence type="ECO:0000313" key="5">
    <source>
        <dbReference type="Proteomes" id="UP001589733"/>
    </source>
</evidence>
<dbReference type="EMBL" id="JBHLYR010000072">
    <property type="protein sequence ID" value="MFB9994941.1"/>
    <property type="molecule type" value="Genomic_DNA"/>
</dbReference>
<organism evidence="4 5">
    <name type="scientific">Deinococcus oregonensis</name>
    <dbReference type="NCBI Taxonomy" id="1805970"/>
    <lineage>
        <taxon>Bacteria</taxon>
        <taxon>Thermotogati</taxon>
        <taxon>Deinococcota</taxon>
        <taxon>Deinococci</taxon>
        <taxon>Deinococcales</taxon>
        <taxon>Deinococcaceae</taxon>
        <taxon>Deinococcus</taxon>
    </lineage>
</organism>
<proteinExistence type="predicted"/>
<dbReference type="InterPro" id="IPR000644">
    <property type="entry name" value="CBS_dom"/>
</dbReference>
<dbReference type="SUPFAM" id="SSF54631">
    <property type="entry name" value="CBS-domain pair"/>
    <property type="match status" value="1"/>
</dbReference>
<keyword evidence="5" id="KW-1185">Reference proteome</keyword>
<feature type="domain" description="CBS" evidence="3">
    <location>
        <begin position="7"/>
        <end position="63"/>
    </location>
</feature>
<dbReference type="RefSeq" id="WP_380016388.1">
    <property type="nucleotide sequence ID" value="NZ_JBHLYR010000072.1"/>
</dbReference>
<dbReference type="InterPro" id="IPR051257">
    <property type="entry name" value="Diverse_CBS-Domain"/>
</dbReference>
<dbReference type="Proteomes" id="UP001589733">
    <property type="component" value="Unassembled WGS sequence"/>
</dbReference>
<protein>
    <submittedName>
        <fullName evidence="4">HPP family protein</fullName>
    </submittedName>
</protein>
<dbReference type="InterPro" id="IPR046342">
    <property type="entry name" value="CBS_dom_sf"/>
</dbReference>
<gene>
    <name evidence="4" type="ORF">ACFFLM_23605</name>
</gene>
<feature type="domain" description="CBS" evidence="3">
    <location>
        <begin position="67"/>
        <end position="123"/>
    </location>
</feature>
<evidence type="ECO:0000313" key="4">
    <source>
        <dbReference type="EMBL" id="MFB9994941.1"/>
    </source>
</evidence>
<sequence>MKVRDQMTRNIVTVSPQTSLGEARHLLEATHLRCLPVVTAGRLVGLLLQSDPRLVSARADTPVQEMMAPATVSIGPKARIEQAARLMLEHDIRGLPVVDQEGILLGVLTTTDLLAVMVKVPPVSIWY</sequence>
<dbReference type="Pfam" id="PF00571">
    <property type="entry name" value="CBS"/>
    <property type="match status" value="2"/>
</dbReference>
<evidence type="ECO:0000256" key="2">
    <source>
        <dbReference type="PROSITE-ProRule" id="PRU00703"/>
    </source>
</evidence>
<evidence type="ECO:0000256" key="1">
    <source>
        <dbReference type="ARBA" id="ARBA00023122"/>
    </source>
</evidence>
<evidence type="ECO:0000259" key="3">
    <source>
        <dbReference type="PROSITE" id="PS51371"/>
    </source>
</evidence>
<dbReference type="Gene3D" id="3.10.580.10">
    <property type="entry name" value="CBS-domain"/>
    <property type="match status" value="1"/>
</dbReference>
<reference evidence="4 5" key="1">
    <citation type="submission" date="2024-09" db="EMBL/GenBank/DDBJ databases">
        <authorList>
            <person name="Sun Q."/>
            <person name="Mori K."/>
        </authorList>
    </citation>
    <scope>NUCLEOTIDE SEQUENCE [LARGE SCALE GENOMIC DNA]</scope>
    <source>
        <strain evidence="4 5">JCM 13503</strain>
    </source>
</reference>
<dbReference type="PANTHER" id="PTHR43080:SF29">
    <property type="entry name" value="OS02G0818000 PROTEIN"/>
    <property type="match status" value="1"/>
</dbReference>